<gene>
    <name evidence="1" type="ORF">M0R45_022222</name>
</gene>
<comment type="caution">
    <text evidence="1">The sequence shown here is derived from an EMBL/GenBank/DDBJ whole genome shotgun (WGS) entry which is preliminary data.</text>
</comment>
<keyword evidence="2" id="KW-1185">Reference proteome</keyword>
<evidence type="ECO:0000313" key="1">
    <source>
        <dbReference type="EMBL" id="KAK9935108.1"/>
    </source>
</evidence>
<organism evidence="1 2">
    <name type="scientific">Rubus argutus</name>
    <name type="common">Southern blackberry</name>
    <dbReference type="NCBI Taxonomy" id="59490"/>
    <lineage>
        <taxon>Eukaryota</taxon>
        <taxon>Viridiplantae</taxon>
        <taxon>Streptophyta</taxon>
        <taxon>Embryophyta</taxon>
        <taxon>Tracheophyta</taxon>
        <taxon>Spermatophyta</taxon>
        <taxon>Magnoliopsida</taxon>
        <taxon>eudicotyledons</taxon>
        <taxon>Gunneridae</taxon>
        <taxon>Pentapetalae</taxon>
        <taxon>rosids</taxon>
        <taxon>fabids</taxon>
        <taxon>Rosales</taxon>
        <taxon>Rosaceae</taxon>
        <taxon>Rosoideae</taxon>
        <taxon>Rosoideae incertae sedis</taxon>
        <taxon>Rubus</taxon>
    </lineage>
</organism>
<protein>
    <submittedName>
        <fullName evidence="1">Uncharacterized protein</fullName>
    </submittedName>
</protein>
<dbReference type="Proteomes" id="UP001457282">
    <property type="component" value="Unassembled WGS sequence"/>
</dbReference>
<reference evidence="1 2" key="1">
    <citation type="journal article" date="2023" name="G3 (Bethesda)">
        <title>A chromosome-length genome assembly and annotation of blackberry (Rubus argutus, cv. 'Hillquist').</title>
        <authorList>
            <person name="Bruna T."/>
            <person name="Aryal R."/>
            <person name="Dudchenko O."/>
            <person name="Sargent D.J."/>
            <person name="Mead D."/>
            <person name="Buti M."/>
            <person name="Cavallini A."/>
            <person name="Hytonen T."/>
            <person name="Andres J."/>
            <person name="Pham M."/>
            <person name="Weisz D."/>
            <person name="Mascagni F."/>
            <person name="Usai G."/>
            <person name="Natali L."/>
            <person name="Bassil N."/>
            <person name="Fernandez G.E."/>
            <person name="Lomsadze A."/>
            <person name="Armour M."/>
            <person name="Olukolu B."/>
            <person name="Poorten T."/>
            <person name="Britton C."/>
            <person name="Davik J."/>
            <person name="Ashrafi H."/>
            <person name="Aiden E.L."/>
            <person name="Borodovsky M."/>
            <person name="Worthington M."/>
        </authorList>
    </citation>
    <scope>NUCLEOTIDE SEQUENCE [LARGE SCALE GENOMIC DNA]</scope>
    <source>
        <strain evidence="1">PI 553951</strain>
    </source>
</reference>
<name>A0AAW1XDV2_RUBAR</name>
<sequence length="150" mass="16120">MDLSHGEGGLDGVGNAVVMDIGSSLAADWEVVIDGRGRSAAGRSCWRCREKIPGWVFERDGAGDGVRPAMNISGGIVGNCLVSMVDCLNGCVVCDCEVKTSARDQGLVQHTQDQRKIEAWVDGVSILRSEKVKDELILDGNIRFNQKCPD</sequence>
<accession>A0AAW1XDV2</accession>
<dbReference type="EMBL" id="JBEDUW010000004">
    <property type="protein sequence ID" value="KAK9935108.1"/>
    <property type="molecule type" value="Genomic_DNA"/>
</dbReference>
<proteinExistence type="predicted"/>
<evidence type="ECO:0000313" key="2">
    <source>
        <dbReference type="Proteomes" id="UP001457282"/>
    </source>
</evidence>
<dbReference type="AlphaFoldDB" id="A0AAW1XDV2"/>